<evidence type="ECO:0000313" key="1">
    <source>
        <dbReference type="EMBL" id="GGO11659.1"/>
    </source>
</evidence>
<sequence>MRGASESAYVGQPIGPSRLYAVLMDKIVGSYDVHREEAHPKPLL</sequence>
<keyword evidence="2" id="KW-1185">Reference proteome</keyword>
<dbReference type="Proteomes" id="UP000602381">
    <property type="component" value="Unassembled WGS sequence"/>
</dbReference>
<dbReference type="EMBL" id="BMOV01000004">
    <property type="protein sequence ID" value="GGO11659.1"/>
    <property type="molecule type" value="Genomic_DNA"/>
</dbReference>
<name>A0ABQ2LD57_9PROT</name>
<comment type="caution">
    <text evidence="1">The sequence shown here is derived from an EMBL/GenBank/DDBJ whole genome shotgun (WGS) entry which is preliminary data.</text>
</comment>
<proteinExistence type="predicted"/>
<protein>
    <submittedName>
        <fullName evidence="1">Uncharacterized protein</fullName>
    </submittedName>
</protein>
<gene>
    <name evidence="1" type="ORF">GCM10007972_15640</name>
</gene>
<reference evidence="2" key="1">
    <citation type="journal article" date="2019" name="Int. J. Syst. Evol. Microbiol.">
        <title>The Global Catalogue of Microorganisms (GCM) 10K type strain sequencing project: providing services to taxonomists for standard genome sequencing and annotation.</title>
        <authorList>
            <consortium name="The Broad Institute Genomics Platform"/>
            <consortium name="The Broad Institute Genome Sequencing Center for Infectious Disease"/>
            <person name="Wu L."/>
            <person name="Ma J."/>
        </authorList>
    </citation>
    <scope>NUCLEOTIDE SEQUENCE [LARGE SCALE GENOMIC DNA]</scope>
    <source>
        <strain evidence="2">JCM 17843</strain>
    </source>
</reference>
<organism evidence="1 2">
    <name type="scientific">Iodidimonas muriae</name>
    <dbReference type="NCBI Taxonomy" id="261467"/>
    <lineage>
        <taxon>Bacteria</taxon>
        <taxon>Pseudomonadati</taxon>
        <taxon>Pseudomonadota</taxon>
        <taxon>Alphaproteobacteria</taxon>
        <taxon>Iodidimonadales</taxon>
        <taxon>Iodidimonadaceae</taxon>
        <taxon>Iodidimonas</taxon>
    </lineage>
</organism>
<accession>A0ABQ2LD57</accession>
<evidence type="ECO:0000313" key="2">
    <source>
        <dbReference type="Proteomes" id="UP000602381"/>
    </source>
</evidence>